<organism evidence="1 2">
    <name type="scientific">Pseudomonas syringae pv. cilantro</name>
    <dbReference type="NCBI Taxonomy" id="81035"/>
    <lineage>
        <taxon>Bacteria</taxon>
        <taxon>Pseudomonadati</taxon>
        <taxon>Pseudomonadota</taxon>
        <taxon>Gammaproteobacteria</taxon>
        <taxon>Pseudomonadales</taxon>
        <taxon>Pseudomonadaceae</taxon>
        <taxon>Pseudomonas</taxon>
        <taxon>Pseudomonas syringae</taxon>
    </lineage>
</organism>
<reference evidence="1 2" key="2">
    <citation type="submission" date="2015-10" db="EMBL/GenBank/DDBJ databases">
        <title>Comparative genomics and high-throughput reverse genetic screens identify a new phytobacterial MAMP and an Arabidopsis receptor required for immune elicitation.</title>
        <authorList>
            <person name="Mott G.A."/>
            <person name="Thakur S."/>
            <person name="Wang P.W."/>
            <person name="Desveaux D."/>
            <person name="Guttman D.S."/>
        </authorList>
    </citation>
    <scope>NUCLEOTIDE SEQUENCE [LARGE SCALE GENOMIC DNA]</scope>
    <source>
        <strain evidence="1 2">0788_9</strain>
    </source>
</reference>
<comment type="caution">
    <text evidence="1">The sequence shown here is derived from an EMBL/GenBank/DDBJ whole genome shotgun (WGS) entry which is preliminary data.</text>
</comment>
<dbReference type="PATRIC" id="fig|81035.3.peg.1513"/>
<name>A0A0N0GF73_PSESX</name>
<evidence type="ECO:0000313" key="1">
    <source>
        <dbReference type="EMBL" id="KPC30045.1"/>
    </source>
</evidence>
<sequence>MRDECAAYNRRLEKLVSAHQEKLVALNNPLRLVSVESTSSRILEPHSPVDENTQATAREAC</sequence>
<accession>A0A0N0GF73</accession>
<protein>
    <submittedName>
        <fullName evidence="1">Uncharacterized protein</fullName>
    </submittedName>
</protein>
<dbReference type="EMBL" id="LGLN01000056">
    <property type="protein sequence ID" value="KPC30045.1"/>
    <property type="molecule type" value="Genomic_DNA"/>
</dbReference>
<evidence type="ECO:0000313" key="2">
    <source>
        <dbReference type="Proteomes" id="UP000037891"/>
    </source>
</evidence>
<dbReference type="AlphaFoldDB" id="A0A0N0GF73"/>
<gene>
    <name evidence="1" type="ORF">ABJ99_1424</name>
</gene>
<reference evidence="1 2" key="1">
    <citation type="submission" date="2015-07" db="EMBL/GenBank/DDBJ databases">
        <authorList>
            <person name="Noorani M."/>
        </authorList>
    </citation>
    <scope>NUCLEOTIDE SEQUENCE [LARGE SCALE GENOMIC DNA]</scope>
    <source>
        <strain evidence="1 2">0788_9</strain>
    </source>
</reference>
<dbReference type="Proteomes" id="UP000037891">
    <property type="component" value="Unassembled WGS sequence"/>
</dbReference>
<proteinExistence type="predicted"/>